<organism evidence="2 3">
    <name type="scientific">Clostridium amylolyticum</name>
    <dbReference type="NCBI Taxonomy" id="1121298"/>
    <lineage>
        <taxon>Bacteria</taxon>
        <taxon>Bacillati</taxon>
        <taxon>Bacillota</taxon>
        <taxon>Clostridia</taxon>
        <taxon>Eubacteriales</taxon>
        <taxon>Clostridiaceae</taxon>
        <taxon>Clostridium</taxon>
    </lineage>
</organism>
<evidence type="ECO:0000313" key="2">
    <source>
        <dbReference type="EMBL" id="SHI90992.1"/>
    </source>
</evidence>
<gene>
    <name evidence="2" type="ORF">SAMN05444401_1756</name>
</gene>
<reference evidence="2 3" key="1">
    <citation type="submission" date="2016-11" db="EMBL/GenBank/DDBJ databases">
        <authorList>
            <person name="Jaros S."/>
            <person name="Januszkiewicz K."/>
            <person name="Wedrychowicz H."/>
        </authorList>
    </citation>
    <scope>NUCLEOTIDE SEQUENCE [LARGE SCALE GENOMIC DNA]</scope>
    <source>
        <strain evidence="2 3">DSM 21864</strain>
    </source>
</reference>
<proteinExistence type="predicted"/>
<evidence type="ECO:0000256" key="1">
    <source>
        <dbReference type="SAM" id="Coils"/>
    </source>
</evidence>
<sequence>MQIAQVCFLKDFSTEVEDKRYSYFTDIEDLDWEDIVVVETRYGVKTAIFMNYIESNEPAAKKASAWIIQRVDISELENKKAKLRKLQDIKSKLLARKAKVEERQIFEIMAKADPIMADLLKEYDSLLLDKLEWEEI</sequence>
<accession>A0A1M6EZX5</accession>
<keyword evidence="3" id="KW-1185">Reference proteome</keyword>
<evidence type="ECO:0000313" key="3">
    <source>
        <dbReference type="Proteomes" id="UP000184080"/>
    </source>
</evidence>
<keyword evidence="1" id="KW-0175">Coiled coil</keyword>
<protein>
    <submittedName>
        <fullName evidence="2">Uncharacterized protein</fullName>
    </submittedName>
</protein>
<dbReference type="Proteomes" id="UP000184080">
    <property type="component" value="Unassembled WGS sequence"/>
</dbReference>
<dbReference type="STRING" id="1121298.SAMN05444401_1756"/>
<dbReference type="AlphaFoldDB" id="A0A1M6EZX5"/>
<feature type="coiled-coil region" evidence="1">
    <location>
        <begin position="76"/>
        <end position="103"/>
    </location>
</feature>
<dbReference type="RefSeq" id="WP_073005591.1">
    <property type="nucleotide sequence ID" value="NZ_FQZO01000002.1"/>
</dbReference>
<name>A0A1M6EZX5_9CLOT</name>
<dbReference type="EMBL" id="FQZO01000002">
    <property type="protein sequence ID" value="SHI90992.1"/>
    <property type="molecule type" value="Genomic_DNA"/>
</dbReference>